<keyword evidence="6 8" id="KW-1133">Transmembrane helix</keyword>
<dbReference type="GO" id="GO:1903785">
    <property type="term" value="P:L-valine transmembrane transport"/>
    <property type="evidence" value="ECO:0007669"/>
    <property type="project" value="TreeGrafter"/>
</dbReference>
<dbReference type="Pfam" id="PF03591">
    <property type="entry name" value="AzlC"/>
    <property type="match status" value="1"/>
</dbReference>
<proteinExistence type="inferred from homology"/>
<comment type="subcellular location">
    <subcellularLocation>
        <location evidence="1">Cell membrane</location>
        <topology evidence="1">Multi-pass membrane protein</topology>
    </subcellularLocation>
</comment>
<dbReference type="EMBL" id="BOPH01000097">
    <property type="protein sequence ID" value="GIJ72142.1"/>
    <property type="molecule type" value="Genomic_DNA"/>
</dbReference>
<evidence type="ECO:0000256" key="8">
    <source>
        <dbReference type="SAM" id="Phobius"/>
    </source>
</evidence>
<keyword evidence="4" id="KW-1003">Cell membrane</keyword>
<accession>A0A8J4A073</accession>
<feature type="transmembrane region" description="Helical" evidence="8">
    <location>
        <begin position="131"/>
        <end position="156"/>
    </location>
</feature>
<dbReference type="InterPro" id="IPR011606">
    <property type="entry name" value="Brnchd-chn_aa_trnsp_permease"/>
</dbReference>
<feature type="transmembrane region" description="Helical" evidence="8">
    <location>
        <begin position="168"/>
        <end position="194"/>
    </location>
</feature>
<keyword evidence="7 8" id="KW-0472">Membrane</keyword>
<dbReference type="Proteomes" id="UP000635606">
    <property type="component" value="Unassembled WGS sequence"/>
</dbReference>
<feature type="transmembrane region" description="Helical" evidence="8">
    <location>
        <begin position="21"/>
        <end position="38"/>
    </location>
</feature>
<organism evidence="9 10">
    <name type="scientific">Virgisporangium ochraceum</name>
    <dbReference type="NCBI Taxonomy" id="65505"/>
    <lineage>
        <taxon>Bacteria</taxon>
        <taxon>Bacillati</taxon>
        <taxon>Actinomycetota</taxon>
        <taxon>Actinomycetes</taxon>
        <taxon>Micromonosporales</taxon>
        <taxon>Micromonosporaceae</taxon>
        <taxon>Virgisporangium</taxon>
    </lineage>
</organism>
<evidence type="ECO:0000256" key="7">
    <source>
        <dbReference type="ARBA" id="ARBA00023136"/>
    </source>
</evidence>
<evidence type="ECO:0000313" key="9">
    <source>
        <dbReference type="EMBL" id="GIJ72142.1"/>
    </source>
</evidence>
<protein>
    <submittedName>
        <fullName evidence="9">AzlC family protein</fullName>
    </submittedName>
</protein>
<keyword evidence="10" id="KW-1185">Reference proteome</keyword>
<evidence type="ECO:0000256" key="2">
    <source>
        <dbReference type="ARBA" id="ARBA00010735"/>
    </source>
</evidence>
<feature type="transmembrane region" description="Helical" evidence="8">
    <location>
        <begin position="58"/>
        <end position="79"/>
    </location>
</feature>
<gene>
    <name evidence="9" type="ORF">Voc01_070590</name>
</gene>
<evidence type="ECO:0000256" key="1">
    <source>
        <dbReference type="ARBA" id="ARBA00004651"/>
    </source>
</evidence>
<reference evidence="9" key="1">
    <citation type="submission" date="2021-01" db="EMBL/GenBank/DDBJ databases">
        <title>Whole genome shotgun sequence of Virgisporangium ochraceum NBRC 16418.</title>
        <authorList>
            <person name="Komaki H."/>
            <person name="Tamura T."/>
        </authorList>
    </citation>
    <scope>NUCLEOTIDE SEQUENCE</scope>
    <source>
        <strain evidence="9">NBRC 16418</strain>
    </source>
</reference>
<dbReference type="PANTHER" id="PTHR34979">
    <property type="entry name" value="INNER MEMBRANE PROTEIN YGAZ"/>
    <property type="match status" value="1"/>
</dbReference>
<name>A0A8J4A073_9ACTN</name>
<sequence>MPTTTRPRADAAAGARAMLPLLLGVMPLGLVVGVALAPSGVPTTVASTVLIYSGSAQLAAADLVGAGAPVAMVVLTVLLMNARLAMYSAATARHWRHLPLWRQALFAALLVDPSFVVGVEGYERRRGHAYYLGGAVVLWCGWQTAVVVGVVAGAVVPESVGLDFMATLYLVALVATKLGDAVTRVCVAASAAAAVAATFLPFHVGTVLGIVAGVAAASLYRHRRSA</sequence>
<evidence type="ECO:0000256" key="3">
    <source>
        <dbReference type="ARBA" id="ARBA00022448"/>
    </source>
</evidence>
<evidence type="ECO:0000256" key="4">
    <source>
        <dbReference type="ARBA" id="ARBA00022475"/>
    </source>
</evidence>
<comment type="similarity">
    <text evidence="2">Belongs to the AzlC family.</text>
</comment>
<comment type="caution">
    <text evidence="9">The sequence shown here is derived from an EMBL/GenBank/DDBJ whole genome shotgun (WGS) entry which is preliminary data.</text>
</comment>
<evidence type="ECO:0000256" key="5">
    <source>
        <dbReference type="ARBA" id="ARBA00022692"/>
    </source>
</evidence>
<feature type="transmembrane region" description="Helical" evidence="8">
    <location>
        <begin position="200"/>
        <end position="220"/>
    </location>
</feature>
<keyword evidence="3" id="KW-0813">Transport</keyword>
<dbReference type="AlphaFoldDB" id="A0A8J4A073"/>
<dbReference type="PANTHER" id="PTHR34979:SF1">
    <property type="entry name" value="INNER MEMBRANE PROTEIN YGAZ"/>
    <property type="match status" value="1"/>
</dbReference>
<evidence type="ECO:0000256" key="6">
    <source>
        <dbReference type="ARBA" id="ARBA00022989"/>
    </source>
</evidence>
<dbReference type="RefSeq" id="WP_203931999.1">
    <property type="nucleotide sequence ID" value="NZ_BOPH01000097.1"/>
</dbReference>
<evidence type="ECO:0000313" key="10">
    <source>
        <dbReference type="Proteomes" id="UP000635606"/>
    </source>
</evidence>
<dbReference type="GO" id="GO:0005886">
    <property type="term" value="C:plasma membrane"/>
    <property type="evidence" value="ECO:0007669"/>
    <property type="project" value="UniProtKB-SubCell"/>
</dbReference>
<keyword evidence="5 8" id="KW-0812">Transmembrane</keyword>